<protein>
    <submittedName>
        <fullName evidence="2">Uncharacterized protein</fullName>
    </submittedName>
</protein>
<keyword evidence="3" id="KW-1185">Reference proteome</keyword>
<comment type="caution">
    <text evidence="2">The sequence shown here is derived from an EMBL/GenBank/DDBJ whole genome shotgun (WGS) entry which is preliminary data.</text>
</comment>
<evidence type="ECO:0000313" key="2">
    <source>
        <dbReference type="EMBL" id="PIC36707.1"/>
    </source>
</evidence>
<gene>
    <name evidence="2" type="primary">Cnig_chr_IV.g15606</name>
    <name evidence="2" type="ORF">B9Z55_015606</name>
</gene>
<name>A0A2G5UB37_9PELO</name>
<evidence type="ECO:0000313" key="3">
    <source>
        <dbReference type="Proteomes" id="UP000230233"/>
    </source>
</evidence>
<sequence>MTKPTESSHGKIFLQERRIRFMQNNKSTSSEKRLQPKDAQISDLQDILKSVVSKIEEADLKIEKTMEKFKLEGPETKNDKPDEESDRPATGDKQLQMSYEENSKLKDKIRELETYLKWYKVKDERRKTEETMEK</sequence>
<evidence type="ECO:0000256" key="1">
    <source>
        <dbReference type="SAM" id="MobiDB-lite"/>
    </source>
</evidence>
<feature type="region of interest" description="Disordered" evidence="1">
    <location>
        <begin position="67"/>
        <end position="102"/>
    </location>
</feature>
<dbReference type="EMBL" id="PDUG01000004">
    <property type="protein sequence ID" value="PIC36707.1"/>
    <property type="molecule type" value="Genomic_DNA"/>
</dbReference>
<proteinExistence type="predicted"/>
<dbReference type="Proteomes" id="UP000230233">
    <property type="component" value="Chromosome IV"/>
</dbReference>
<organism evidence="2 3">
    <name type="scientific">Caenorhabditis nigoni</name>
    <dbReference type="NCBI Taxonomy" id="1611254"/>
    <lineage>
        <taxon>Eukaryota</taxon>
        <taxon>Metazoa</taxon>
        <taxon>Ecdysozoa</taxon>
        <taxon>Nematoda</taxon>
        <taxon>Chromadorea</taxon>
        <taxon>Rhabditida</taxon>
        <taxon>Rhabditina</taxon>
        <taxon>Rhabditomorpha</taxon>
        <taxon>Rhabditoidea</taxon>
        <taxon>Rhabditidae</taxon>
        <taxon>Peloderinae</taxon>
        <taxon>Caenorhabditis</taxon>
    </lineage>
</organism>
<accession>A0A2G5UB37</accession>
<dbReference type="AlphaFoldDB" id="A0A2G5UB37"/>
<feature type="compositionally biased region" description="Basic and acidic residues" evidence="1">
    <location>
        <begin position="67"/>
        <end position="90"/>
    </location>
</feature>
<reference evidence="3" key="1">
    <citation type="submission" date="2017-10" db="EMBL/GenBank/DDBJ databases">
        <title>Rapid genome shrinkage in a self-fertile nematode reveals novel sperm competition proteins.</title>
        <authorList>
            <person name="Yin D."/>
            <person name="Schwarz E.M."/>
            <person name="Thomas C.G."/>
            <person name="Felde R.L."/>
            <person name="Korf I.F."/>
            <person name="Cutter A.D."/>
            <person name="Schartner C.M."/>
            <person name="Ralston E.J."/>
            <person name="Meyer B.J."/>
            <person name="Haag E.S."/>
        </authorList>
    </citation>
    <scope>NUCLEOTIDE SEQUENCE [LARGE SCALE GENOMIC DNA]</scope>
    <source>
        <strain evidence="3">JU1422</strain>
    </source>
</reference>